<feature type="region of interest" description="Disordered" evidence="9">
    <location>
        <begin position="20"/>
        <end position="64"/>
    </location>
</feature>
<dbReference type="FunFam" id="3.10.20.90:FF:000469">
    <property type="entry name" value="Polyubiquitin-C"/>
    <property type="match status" value="1"/>
</dbReference>
<feature type="compositionally biased region" description="Basic and acidic residues" evidence="9">
    <location>
        <begin position="20"/>
        <end position="31"/>
    </location>
</feature>
<keyword evidence="6" id="KW-0677">Repeat</keyword>
<organism evidence="11">
    <name type="scientific">Leishmania guyanensis</name>
    <dbReference type="NCBI Taxonomy" id="5670"/>
    <lineage>
        <taxon>Eukaryota</taxon>
        <taxon>Discoba</taxon>
        <taxon>Euglenozoa</taxon>
        <taxon>Kinetoplastea</taxon>
        <taxon>Metakinetoplastina</taxon>
        <taxon>Trypanosomatida</taxon>
        <taxon>Trypanosomatidae</taxon>
        <taxon>Leishmaniinae</taxon>
        <taxon>Leishmania</taxon>
        <taxon>Leishmania guyanensis species complex</taxon>
    </lineage>
</organism>
<evidence type="ECO:0000256" key="9">
    <source>
        <dbReference type="SAM" id="MobiDB-lite"/>
    </source>
</evidence>
<comment type="subcellular location">
    <subcellularLocation>
        <location evidence="2">Cytoplasm</location>
    </subcellularLocation>
    <subcellularLocation>
        <location evidence="1">Nucleus</location>
    </subcellularLocation>
</comment>
<dbReference type="EMBL" id="CALQ01000262">
    <property type="protein sequence ID" value="CCM13380.1"/>
    <property type="molecule type" value="Genomic_DNA"/>
</dbReference>
<evidence type="ECO:0000256" key="7">
    <source>
        <dbReference type="ARBA" id="ARBA00022843"/>
    </source>
</evidence>
<name>A0A1E1IQ99_LEIGU</name>
<dbReference type="GO" id="GO:0005737">
    <property type="term" value="C:cytoplasm"/>
    <property type="evidence" value="ECO:0007669"/>
    <property type="project" value="UniProtKB-SubCell"/>
</dbReference>
<dbReference type="InterPro" id="IPR000626">
    <property type="entry name" value="Ubiquitin-like_dom"/>
</dbReference>
<dbReference type="Pfam" id="PF00240">
    <property type="entry name" value="ubiquitin"/>
    <property type="match status" value="1"/>
</dbReference>
<proteinExistence type="inferred from homology"/>
<gene>
    <name evidence="11" type="primary">LgM4147LRVhigh.09.00290.00240</name>
    <name evidence="11" type="ORF">BN36_0908910</name>
</gene>
<evidence type="ECO:0000256" key="4">
    <source>
        <dbReference type="ARBA" id="ARBA00022490"/>
    </source>
</evidence>
<evidence type="ECO:0000256" key="1">
    <source>
        <dbReference type="ARBA" id="ARBA00004123"/>
    </source>
</evidence>
<keyword evidence="7" id="KW-0832">Ubl conjugation</keyword>
<dbReference type="Gene3D" id="3.10.20.90">
    <property type="entry name" value="Phosphatidylinositol 3-kinase Catalytic Subunit, Chain A, domain 1"/>
    <property type="match status" value="1"/>
</dbReference>
<reference evidence="11" key="1">
    <citation type="submission" date="2012-08" db="EMBL/GenBank/DDBJ databases">
        <title>Comparative genomics of metastatic and non-metastatic Leishmania guyanensis provides insights into polygenic factors involved in Leishmania RNA virus infection.</title>
        <authorList>
            <person name="Smith D."/>
            <person name="Hertz-Fowler C."/>
            <person name="Martin R."/>
            <person name="Dickens N."/>
            <person name="Fasel N."/>
            <person name="Falquet L."/>
            <person name="Beverley S."/>
            <person name="Zangger H."/>
            <person name="Calderon-Copete S."/>
            <person name="Mottram J."/>
            <person name="Xenarios I."/>
        </authorList>
    </citation>
    <scope>NUCLEOTIDE SEQUENCE</scope>
    <source>
        <strain evidence="11">MHOM/BR/75/M4147/SSU:IR2SAT-LUC</strain>
    </source>
</reference>
<dbReference type="InterPro" id="IPR029071">
    <property type="entry name" value="Ubiquitin-like_domsf"/>
</dbReference>
<keyword evidence="5" id="KW-1017">Isopeptide bond</keyword>
<keyword evidence="8" id="KW-0539">Nucleus</keyword>
<feature type="domain" description="Ubiquitin-like" evidence="10">
    <location>
        <begin position="2"/>
        <end position="35"/>
    </location>
</feature>
<keyword evidence="4" id="KW-0963">Cytoplasm</keyword>
<evidence type="ECO:0000256" key="3">
    <source>
        <dbReference type="ARBA" id="ARBA00008430"/>
    </source>
</evidence>
<accession>A0A1E1IQ99</accession>
<evidence type="ECO:0000256" key="8">
    <source>
        <dbReference type="ARBA" id="ARBA00023242"/>
    </source>
</evidence>
<feature type="compositionally biased region" description="Low complexity" evidence="9">
    <location>
        <begin position="45"/>
        <end position="56"/>
    </location>
</feature>
<sequence length="148" mass="15979">MKTLTGKTIALEVEPSDTIENVKAKNQDRESITPASSWRRDARSRTTTSRRSPRCTSGEESVPPLLRLPAGARHELPQEDLQSLLQPAHEEEAALGVVANPAALALCLSCGTGGAGVTWRVWGVAIRGEARERMVGYRYVCVHTSATG</sequence>
<evidence type="ECO:0000259" key="10">
    <source>
        <dbReference type="Pfam" id="PF00240"/>
    </source>
</evidence>
<dbReference type="InterPro" id="IPR050158">
    <property type="entry name" value="Ubiquitin_ubiquitin-like"/>
</dbReference>
<evidence type="ECO:0000256" key="5">
    <source>
        <dbReference type="ARBA" id="ARBA00022499"/>
    </source>
</evidence>
<evidence type="ECO:0000256" key="6">
    <source>
        <dbReference type="ARBA" id="ARBA00022737"/>
    </source>
</evidence>
<evidence type="ECO:0000256" key="2">
    <source>
        <dbReference type="ARBA" id="ARBA00004496"/>
    </source>
</evidence>
<dbReference type="GO" id="GO:0005634">
    <property type="term" value="C:nucleus"/>
    <property type="evidence" value="ECO:0007669"/>
    <property type="project" value="UniProtKB-SubCell"/>
</dbReference>
<comment type="similarity">
    <text evidence="3">Belongs to the ubiquitin family.</text>
</comment>
<dbReference type="SUPFAM" id="SSF54236">
    <property type="entry name" value="Ubiquitin-like"/>
    <property type="match status" value="1"/>
</dbReference>
<protein>
    <submittedName>
        <fullName evidence="11">Hypothetical ubiquitin-fusion protein</fullName>
    </submittedName>
</protein>
<dbReference type="PANTHER" id="PTHR10666">
    <property type="entry name" value="UBIQUITIN"/>
    <property type="match status" value="1"/>
</dbReference>
<evidence type="ECO:0000313" key="11">
    <source>
        <dbReference type="EMBL" id="CCM13380.1"/>
    </source>
</evidence>
<dbReference type="AlphaFoldDB" id="A0A1E1IQ99"/>